<evidence type="ECO:0000256" key="1">
    <source>
        <dbReference type="ARBA" id="ARBA00004168"/>
    </source>
</evidence>
<evidence type="ECO:0000256" key="3">
    <source>
        <dbReference type="ARBA" id="ARBA00022525"/>
    </source>
</evidence>
<keyword evidence="4 9" id="KW-0732">Signal</keyword>
<dbReference type="GO" id="GO:0009274">
    <property type="term" value="C:peptidoglycan-based cell wall"/>
    <property type="evidence" value="ECO:0007669"/>
    <property type="project" value="InterPro"/>
</dbReference>
<dbReference type="InterPro" id="IPR006635">
    <property type="entry name" value="NEAT_dom"/>
</dbReference>
<reference evidence="11" key="1">
    <citation type="submission" date="2021-03" db="EMBL/GenBank/DDBJ databases">
        <title>Genomic Encyclopedia of Type Strains, Phase IV (KMG-IV): sequencing the most valuable type-strain genomes for metagenomic binning, comparative biology and taxonomic classification.</title>
        <authorList>
            <person name="Goeker M."/>
        </authorList>
    </citation>
    <scope>NUCLEOTIDE SEQUENCE</scope>
    <source>
        <strain evidence="11">DSM 107338</strain>
    </source>
</reference>
<proteinExistence type="predicted"/>
<dbReference type="InterPro" id="IPR037250">
    <property type="entry name" value="NEAT_dom_sf"/>
</dbReference>
<keyword evidence="6" id="KW-0572">Peptidoglycan-anchor</keyword>
<organism evidence="11 12">
    <name type="scientific">Oceanobacillus polygoni</name>
    <dbReference type="NCBI Taxonomy" id="1235259"/>
    <lineage>
        <taxon>Bacteria</taxon>
        <taxon>Bacillati</taxon>
        <taxon>Bacillota</taxon>
        <taxon>Bacilli</taxon>
        <taxon>Bacillales</taxon>
        <taxon>Bacillaceae</taxon>
        <taxon>Oceanobacillus</taxon>
    </lineage>
</organism>
<feature type="domain" description="NEAT" evidence="10">
    <location>
        <begin position="28"/>
        <end position="154"/>
    </location>
</feature>
<dbReference type="AlphaFoldDB" id="A0A9X0YV69"/>
<keyword evidence="12" id="KW-1185">Reference proteome</keyword>
<dbReference type="GO" id="GO:0030492">
    <property type="term" value="F:hemoglobin binding"/>
    <property type="evidence" value="ECO:0007669"/>
    <property type="project" value="InterPro"/>
</dbReference>
<evidence type="ECO:0000313" key="11">
    <source>
        <dbReference type="EMBL" id="MBP2078636.1"/>
    </source>
</evidence>
<keyword evidence="2" id="KW-0134">Cell wall</keyword>
<dbReference type="PANTHER" id="PTHR37824:SF1">
    <property type="entry name" value="IRON-REGULATED SURFACE DETERMINANT PROTEIN C"/>
    <property type="match status" value="1"/>
</dbReference>
<dbReference type="OrthoDB" id="2413751at2"/>
<evidence type="ECO:0000256" key="6">
    <source>
        <dbReference type="ARBA" id="ARBA00023088"/>
    </source>
</evidence>
<dbReference type="GO" id="GO:0015886">
    <property type="term" value="P:heme transport"/>
    <property type="evidence" value="ECO:0007669"/>
    <property type="project" value="InterPro"/>
</dbReference>
<dbReference type="RefSeq" id="WP_149475893.1">
    <property type="nucleotide sequence ID" value="NZ_JAGGMB010000009.1"/>
</dbReference>
<dbReference type="SMART" id="SM00725">
    <property type="entry name" value="NEAT"/>
    <property type="match status" value="1"/>
</dbReference>
<feature type="compositionally biased region" description="Low complexity" evidence="7">
    <location>
        <begin position="166"/>
        <end position="194"/>
    </location>
</feature>
<gene>
    <name evidence="11" type="ORF">J2Z64_002900</name>
</gene>
<dbReference type="EMBL" id="JAGGMB010000009">
    <property type="protein sequence ID" value="MBP2078636.1"/>
    <property type="molecule type" value="Genomic_DNA"/>
</dbReference>
<name>A0A9X0YV69_9BACI</name>
<keyword evidence="8" id="KW-1133">Transmembrane helix</keyword>
<accession>A0A9X0YV69</accession>
<evidence type="ECO:0000313" key="12">
    <source>
        <dbReference type="Proteomes" id="UP001138793"/>
    </source>
</evidence>
<comment type="caution">
    <text evidence="11">The sequence shown here is derived from an EMBL/GenBank/DDBJ whole genome shotgun (WGS) entry which is preliminary data.</text>
</comment>
<comment type="subcellular location">
    <subcellularLocation>
        <location evidence="1">Secreted</location>
        <location evidence="1">Cell wall</location>
        <topology evidence="1">Peptidoglycan-anchor</topology>
    </subcellularLocation>
</comment>
<dbReference type="InterPro" id="IPR050436">
    <property type="entry name" value="IsdA"/>
</dbReference>
<keyword evidence="8" id="KW-0472">Membrane</keyword>
<dbReference type="PANTHER" id="PTHR37824">
    <property type="entry name" value="IRON-REGULATED SURFACE DETERMINANT PROTEIN C"/>
    <property type="match status" value="1"/>
</dbReference>
<evidence type="ECO:0000256" key="2">
    <source>
        <dbReference type="ARBA" id="ARBA00022512"/>
    </source>
</evidence>
<evidence type="ECO:0000256" key="7">
    <source>
        <dbReference type="SAM" id="MobiDB-lite"/>
    </source>
</evidence>
<dbReference type="Pfam" id="PF05031">
    <property type="entry name" value="NEAT"/>
    <property type="match status" value="1"/>
</dbReference>
<protein>
    <submittedName>
        <fullName evidence="11">Heme uptake protein IsdC</fullName>
    </submittedName>
</protein>
<dbReference type="NCBIfam" id="TIGR03063">
    <property type="entry name" value="srtB_target"/>
    <property type="match status" value="1"/>
</dbReference>
<keyword evidence="3" id="KW-0964">Secreted</keyword>
<keyword evidence="8" id="KW-0812">Transmembrane</keyword>
<evidence type="ECO:0000259" key="10">
    <source>
        <dbReference type="PROSITE" id="PS50978"/>
    </source>
</evidence>
<dbReference type="CDD" id="cd06920">
    <property type="entry name" value="NEAT"/>
    <property type="match status" value="1"/>
</dbReference>
<sequence length="237" mass="25462">MKRVLTVLLIICFAFLSLSINVSAATDLADGTYTVDYTILHADNDSASIANDYWNKPATVTIDGDTTTVQLTLNHSTWITEYQTPSGGGFSDVRVVSTNEGNAEPGDNTRVVEFTVDNLAEIIPAKIHVIVPDIDYDHNYTIRHSFDLNSATLISGGESSEDDSDLSTSSTDSNATNENSNDNDNTSESATDSNEAGAGKTVENPPTSDSSLITWATLLLVVSGLYLVSRVVMKRLT</sequence>
<feature type="signal peptide" evidence="9">
    <location>
        <begin position="1"/>
        <end position="24"/>
    </location>
</feature>
<feature type="region of interest" description="Disordered" evidence="7">
    <location>
        <begin position="156"/>
        <end position="208"/>
    </location>
</feature>
<dbReference type="SUPFAM" id="SSF158911">
    <property type="entry name" value="NEAT domain-like"/>
    <property type="match status" value="1"/>
</dbReference>
<feature type="chain" id="PRO_5040760472" evidence="9">
    <location>
        <begin position="25"/>
        <end position="237"/>
    </location>
</feature>
<evidence type="ECO:0000256" key="9">
    <source>
        <dbReference type="SAM" id="SignalP"/>
    </source>
</evidence>
<feature type="transmembrane region" description="Helical" evidence="8">
    <location>
        <begin position="212"/>
        <end position="233"/>
    </location>
</feature>
<evidence type="ECO:0000256" key="4">
    <source>
        <dbReference type="ARBA" id="ARBA00022729"/>
    </source>
</evidence>
<dbReference type="NCBIfam" id="TIGR03656">
    <property type="entry name" value="IsdC"/>
    <property type="match status" value="1"/>
</dbReference>
<keyword evidence="5" id="KW-0408">Iron</keyword>
<dbReference type="Proteomes" id="UP001138793">
    <property type="component" value="Unassembled WGS sequence"/>
</dbReference>
<evidence type="ECO:0000256" key="5">
    <source>
        <dbReference type="ARBA" id="ARBA00023004"/>
    </source>
</evidence>
<dbReference type="PROSITE" id="PS50978">
    <property type="entry name" value="NEAT"/>
    <property type="match status" value="1"/>
</dbReference>
<dbReference type="Gene3D" id="2.60.40.1850">
    <property type="match status" value="1"/>
</dbReference>
<evidence type="ECO:0000256" key="8">
    <source>
        <dbReference type="SAM" id="Phobius"/>
    </source>
</evidence>
<dbReference type="InterPro" id="IPR019909">
    <property type="entry name" value="Haem_uptake_protein_IsdC"/>
</dbReference>
<dbReference type="InterPro" id="IPR017502">
    <property type="entry name" value="Sortase_SrtB_target"/>
</dbReference>